<proteinExistence type="inferred from homology"/>
<feature type="domain" description="TauD/TfdA-like" evidence="8">
    <location>
        <begin position="73"/>
        <end position="305"/>
    </location>
</feature>
<dbReference type="EMBL" id="CP023692">
    <property type="protein sequence ID" value="QEV48575.1"/>
    <property type="molecule type" value="Genomic_DNA"/>
</dbReference>
<evidence type="ECO:0000256" key="4">
    <source>
        <dbReference type="ARBA" id="ARBA00023002"/>
    </source>
</evidence>
<dbReference type="PANTHER" id="PTHR10696:SF56">
    <property type="entry name" value="TAUD_TFDA-LIKE DOMAIN-CONTAINING PROTEIN"/>
    <property type="match status" value="1"/>
</dbReference>
<gene>
    <name evidence="9" type="ORF">CP980_28965</name>
</gene>
<evidence type="ECO:0000256" key="3">
    <source>
        <dbReference type="ARBA" id="ARBA00022723"/>
    </source>
</evidence>
<dbReference type="SUPFAM" id="SSF51197">
    <property type="entry name" value="Clavaminate synthase-like"/>
    <property type="match status" value="1"/>
</dbReference>
<reference evidence="9 10" key="1">
    <citation type="submission" date="2017-09" db="EMBL/GenBank/DDBJ databases">
        <authorList>
            <person name="Lee N."/>
            <person name="Cho B.-K."/>
        </authorList>
    </citation>
    <scope>NUCLEOTIDE SEQUENCE [LARGE SCALE GENOMIC DNA]</scope>
    <source>
        <strain evidence="9 10">ATCC 27476</strain>
    </source>
</reference>
<dbReference type="PIRSF" id="PIRSF019543">
    <property type="entry name" value="Clavaminate_syn"/>
    <property type="match status" value="1"/>
</dbReference>
<dbReference type="KEGG" id="svn:CP980_28965"/>
<comment type="cofactor">
    <cofactor evidence="1">
        <name>Fe(2+)</name>
        <dbReference type="ChEBI" id="CHEBI:29033"/>
    </cofactor>
</comment>
<keyword evidence="10" id="KW-1185">Reference proteome</keyword>
<dbReference type="PANTHER" id="PTHR10696">
    <property type="entry name" value="GAMMA-BUTYROBETAINE HYDROXYLASE-RELATED"/>
    <property type="match status" value="1"/>
</dbReference>
<dbReference type="GO" id="GO:0005506">
    <property type="term" value="F:iron ion binding"/>
    <property type="evidence" value="ECO:0007669"/>
    <property type="project" value="InterPro"/>
</dbReference>
<evidence type="ECO:0000256" key="2">
    <source>
        <dbReference type="ARBA" id="ARBA00008425"/>
    </source>
</evidence>
<dbReference type="InterPro" id="IPR050411">
    <property type="entry name" value="AlphaKG_dependent_hydroxylases"/>
</dbReference>
<dbReference type="InterPro" id="IPR003819">
    <property type="entry name" value="TauD/TfdA-like"/>
</dbReference>
<dbReference type="GeneID" id="95614577"/>
<dbReference type="GO" id="GO:0017000">
    <property type="term" value="P:antibiotic biosynthetic process"/>
    <property type="evidence" value="ECO:0007669"/>
    <property type="project" value="UniProtKB-KW"/>
</dbReference>
<dbReference type="AlphaFoldDB" id="A0A5J6JDH5"/>
<dbReference type="CDD" id="cd00250">
    <property type="entry name" value="CAS_like"/>
    <property type="match status" value="1"/>
</dbReference>
<dbReference type="Pfam" id="PF02668">
    <property type="entry name" value="TauD"/>
    <property type="match status" value="1"/>
</dbReference>
<sequence length="327" mass="34962">MSKTAQAAPAEAVRAIPAKAAAEIADVSLRLVSEADRIDDAAWVAAARSAWAELPAVYRREIGSFRRHSGPSGAVVVRGLPVDEQSLPATPMAGGSVQRAPTAAAALLVMTACGLGDPAAFLAEKSGALVQDVVPVPGQEYFQGNAGSVDLMMHNENAFHEHRPDFVMLLCLRPDHEGVAGLSTASIREALPKLSDRAVDCLWQPEFSTQPPPSFGSPEDGPVRHAVLTGTPEDPDIQVDFAATTGLTPAAREALAELSDGLVAVARTVRLRAGDLAIVDNRVCLHGRTAFRPRYDGRDRWVQRTFAMADLRRSRAFRTDDGYVLVR</sequence>
<evidence type="ECO:0000256" key="6">
    <source>
        <dbReference type="ARBA" id="ARBA00023194"/>
    </source>
</evidence>
<name>A0A5J6JDH5_STRVI</name>
<evidence type="ECO:0000313" key="9">
    <source>
        <dbReference type="EMBL" id="QEV48575.1"/>
    </source>
</evidence>
<accession>A0A5J6JDH5</accession>
<keyword evidence="3 7" id="KW-0479">Metal-binding</keyword>
<evidence type="ECO:0000256" key="5">
    <source>
        <dbReference type="ARBA" id="ARBA00023004"/>
    </source>
</evidence>
<dbReference type="Gene3D" id="3.60.130.10">
    <property type="entry name" value="Clavaminate synthase-like"/>
    <property type="match status" value="1"/>
</dbReference>
<dbReference type="RefSeq" id="WP_132758784.1">
    <property type="nucleotide sequence ID" value="NZ_BNBW01000003.1"/>
</dbReference>
<keyword evidence="6" id="KW-0045">Antibiotic biosynthesis</keyword>
<keyword evidence="5 7" id="KW-0408">Iron</keyword>
<dbReference type="InterPro" id="IPR014503">
    <property type="entry name" value="Clavaminate_syn-like"/>
</dbReference>
<evidence type="ECO:0000313" key="10">
    <source>
        <dbReference type="Proteomes" id="UP000325563"/>
    </source>
</evidence>
<organism evidence="9 10">
    <name type="scientific">Streptomyces vinaceus</name>
    <dbReference type="NCBI Taxonomy" id="1960"/>
    <lineage>
        <taxon>Bacteria</taxon>
        <taxon>Bacillati</taxon>
        <taxon>Actinomycetota</taxon>
        <taxon>Actinomycetes</taxon>
        <taxon>Kitasatosporales</taxon>
        <taxon>Streptomycetaceae</taxon>
        <taxon>Streptomyces</taxon>
    </lineage>
</organism>
<feature type="binding site" evidence="7">
    <location>
        <position position="154"/>
    </location>
    <ligand>
        <name>Fe cation</name>
        <dbReference type="ChEBI" id="CHEBI:24875"/>
    </ligand>
</feature>
<evidence type="ECO:0000256" key="7">
    <source>
        <dbReference type="PIRSR" id="PIRSR019543-2"/>
    </source>
</evidence>
<comment type="similarity">
    <text evidence="2">Belongs to the clavaminate synthase family.</text>
</comment>
<dbReference type="GO" id="GO:0016491">
    <property type="term" value="F:oxidoreductase activity"/>
    <property type="evidence" value="ECO:0007669"/>
    <property type="project" value="UniProtKB-KW"/>
</dbReference>
<dbReference type="Proteomes" id="UP000325563">
    <property type="component" value="Chromosome"/>
</dbReference>
<keyword evidence="4" id="KW-0560">Oxidoreductase</keyword>
<evidence type="ECO:0000256" key="1">
    <source>
        <dbReference type="ARBA" id="ARBA00001954"/>
    </source>
</evidence>
<dbReference type="InterPro" id="IPR042098">
    <property type="entry name" value="TauD-like_sf"/>
</dbReference>
<protein>
    <submittedName>
        <fullName evidence="9">L-asparagine oxygenase</fullName>
    </submittedName>
</protein>
<evidence type="ECO:0000259" key="8">
    <source>
        <dbReference type="Pfam" id="PF02668"/>
    </source>
</evidence>
<feature type="binding site" evidence="7">
    <location>
        <position position="156"/>
    </location>
    <ligand>
        <name>Fe cation</name>
        <dbReference type="ChEBI" id="CHEBI:24875"/>
    </ligand>
</feature>
<feature type="binding site" evidence="7">
    <location>
        <position position="286"/>
    </location>
    <ligand>
        <name>Fe cation</name>
        <dbReference type="ChEBI" id="CHEBI:24875"/>
    </ligand>
</feature>